<evidence type="ECO:0000256" key="1">
    <source>
        <dbReference type="ARBA" id="ARBA00022801"/>
    </source>
</evidence>
<dbReference type="AlphaFoldDB" id="A0A443SEP3"/>
<sequence length="70" mass="8395">MEYGDADEIEIRGLSILAVHKIEQKLKSQQTLPNIIINSVIIDFYLWDYRRTYSEQLESMPFHKVRSIFY</sequence>
<dbReference type="PANTHER" id="PTHR21314:SF0">
    <property type="entry name" value="QUEUOSINE 5'-PHOSPHATE N-GLYCOSYLASE_HYDROLASE"/>
    <property type="match status" value="1"/>
</dbReference>
<comment type="caution">
    <text evidence="7">The sequence shown here is derived from an EMBL/GenBank/DDBJ whole genome shotgun (WGS) entry which is preliminary data.</text>
</comment>
<keyword evidence="1 6" id="KW-0378">Hydrolase</keyword>
<comment type="catalytic activity">
    <reaction evidence="5 6">
        <text>queuosine 5'-phosphate + H2O = queuine + D-ribose 5-phosphate</text>
        <dbReference type="Rhea" id="RHEA:75387"/>
        <dbReference type="ChEBI" id="CHEBI:15377"/>
        <dbReference type="ChEBI" id="CHEBI:17433"/>
        <dbReference type="ChEBI" id="CHEBI:78346"/>
        <dbReference type="ChEBI" id="CHEBI:194371"/>
    </reaction>
    <physiologicalReaction direction="left-to-right" evidence="5 6">
        <dbReference type="Rhea" id="RHEA:75388"/>
    </physiologicalReaction>
</comment>
<evidence type="ECO:0000256" key="3">
    <source>
        <dbReference type="ARBA" id="ARBA00035306"/>
    </source>
</evidence>
<evidence type="ECO:0000256" key="2">
    <source>
        <dbReference type="ARBA" id="ARBA00035119"/>
    </source>
</evidence>
<evidence type="ECO:0000313" key="7">
    <source>
        <dbReference type="EMBL" id="RWS25981.1"/>
    </source>
</evidence>
<organism evidence="7 8">
    <name type="scientific">Leptotrombidium deliense</name>
    <dbReference type="NCBI Taxonomy" id="299467"/>
    <lineage>
        <taxon>Eukaryota</taxon>
        <taxon>Metazoa</taxon>
        <taxon>Ecdysozoa</taxon>
        <taxon>Arthropoda</taxon>
        <taxon>Chelicerata</taxon>
        <taxon>Arachnida</taxon>
        <taxon>Acari</taxon>
        <taxon>Acariformes</taxon>
        <taxon>Trombidiformes</taxon>
        <taxon>Prostigmata</taxon>
        <taxon>Anystina</taxon>
        <taxon>Parasitengona</taxon>
        <taxon>Trombiculoidea</taxon>
        <taxon>Trombiculidae</taxon>
        <taxon>Leptotrombidium</taxon>
    </lineage>
</organism>
<evidence type="ECO:0000256" key="5">
    <source>
        <dbReference type="ARBA" id="ARBA00048204"/>
    </source>
</evidence>
<reference evidence="7 8" key="1">
    <citation type="journal article" date="2018" name="Gigascience">
        <title>Genomes of trombidid mites reveal novel predicted allergens and laterally-transferred genes associated with secondary metabolism.</title>
        <authorList>
            <person name="Dong X."/>
            <person name="Chaisiri K."/>
            <person name="Xia D."/>
            <person name="Armstrong S.D."/>
            <person name="Fang Y."/>
            <person name="Donnelly M.J."/>
            <person name="Kadowaki T."/>
            <person name="McGarry J.W."/>
            <person name="Darby A.C."/>
            <person name="Makepeace B.L."/>
        </authorList>
    </citation>
    <scope>NUCLEOTIDE SEQUENCE [LARGE SCALE GENOMIC DNA]</scope>
    <source>
        <strain evidence="7">UoL-UT</strain>
    </source>
</reference>
<dbReference type="GO" id="GO:0006400">
    <property type="term" value="P:tRNA modification"/>
    <property type="evidence" value="ECO:0007669"/>
    <property type="project" value="TreeGrafter"/>
</dbReference>
<dbReference type="PANTHER" id="PTHR21314">
    <property type="entry name" value="QUEUOSINE 5'-PHOSPHATE N-GLYCOSYLASE_HYDROLASE-RELATED"/>
    <property type="match status" value="1"/>
</dbReference>
<proteinExistence type="inferred from homology"/>
<dbReference type="Proteomes" id="UP000288716">
    <property type="component" value="Unassembled WGS sequence"/>
</dbReference>
<evidence type="ECO:0000313" key="8">
    <source>
        <dbReference type="Proteomes" id="UP000288716"/>
    </source>
</evidence>
<dbReference type="EC" id="3.2.2.-" evidence="6"/>
<dbReference type="EMBL" id="NCKV01003174">
    <property type="protein sequence ID" value="RWS25981.1"/>
    <property type="molecule type" value="Genomic_DNA"/>
</dbReference>
<dbReference type="GO" id="GO:0016787">
    <property type="term" value="F:hydrolase activity"/>
    <property type="evidence" value="ECO:0007669"/>
    <property type="project" value="UniProtKB-KW"/>
</dbReference>
<protein>
    <recommendedName>
        <fullName evidence="3 6">Queuosine 5'-phosphate N-glycosylase/hydrolase</fullName>
        <ecNumber evidence="6">3.2.2.-</ecNumber>
    </recommendedName>
    <alternativeName>
        <fullName evidence="4 6">Queuosine-nucleotide N-glycosylase/hydrolase</fullName>
    </alternativeName>
</protein>
<name>A0A443SEP3_9ACAR</name>
<evidence type="ECO:0000256" key="4">
    <source>
        <dbReference type="ARBA" id="ARBA00035393"/>
    </source>
</evidence>
<comment type="similarity">
    <text evidence="2 6">Belongs to the QNG1 protein family.</text>
</comment>
<dbReference type="InterPro" id="IPR019438">
    <property type="entry name" value="Q_salvage"/>
</dbReference>
<dbReference type="OrthoDB" id="416777at2759"/>
<evidence type="ECO:0000256" key="6">
    <source>
        <dbReference type="RuleBase" id="RU365002"/>
    </source>
</evidence>
<comment type="function">
    <text evidence="6">Catalyzes the hydrolysis of queuosine 5'-phosphate, releasing the nucleobase queuine (q). Is required for salvage of queuine from exogenous queuosine (Q) that is imported and then converted to queuosine 5'-phosphate intracellularly.</text>
</comment>
<dbReference type="VEuPathDB" id="VectorBase:LDEU006060"/>
<accession>A0A443SEP3</accession>
<keyword evidence="8" id="KW-1185">Reference proteome</keyword>
<gene>
    <name evidence="7" type="ORF">B4U80_00161</name>
</gene>
<dbReference type="Pfam" id="PF10343">
    <property type="entry name" value="Q_salvage"/>
    <property type="match status" value="1"/>
</dbReference>